<dbReference type="GeneID" id="104980578"/>
<dbReference type="Proteomes" id="UP000515208">
    <property type="component" value="Unplaced"/>
</dbReference>
<organism evidence="5 6">
    <name type="scientific">Bison bison bison</name>
    <name type="common">North American plains bison</name>
    <dbReference type="NCBI Taxonomy" id="43346"/>
    <lineage>
        <taxon>Eukaryota</taxon>
        <taxon>Metazoa</taxon>
        <taxon>Chordata</taxon>
        <taxon>Craniata</taxon>
        <taxon>Vertebrata</taxon>
        <taxon>Euteleostomi</taxon>
        <taxon>Mammalia</taxon>
        <taxon>Eutheria</taxon>
        <taxon>Laurasiatheria</taxon>
        <taxon>Artiodactyla</taxon>
        <taxon>Ruminantia</taxon>
        <taxon>Pecora</taxon>
        <taxon>Bovidae</taxon>
        <taxon>Bovinae</taxon>
        <taxon>Bison</taxon>
    </lineage>
</organism>
<evidence type="ECO:0000256" key="4">
    <source>
        <dbReference type="SAM" id="Phobius"/>
    </source>
</evidence>
<evidence type="ECO:0000256" key="3">
    <source>
        <dbReference type="SAM" id="MobiDB-lite"/>
    </source>
</evidence>
<dbReference type="PANTHER" id="PTHR11489">
    <property type="entry name" value="40S RIBOSOMAL PROTEIN SA"/>
    <property type="match status" value="1"/>
</dbReference>
<gene>
    <name evidence="6" type="primary">LOC104980578</name>
</gene>
<dbReference type="AlphaFoldDB" id="A0A6P3GMF2"/>
<evidence type="ECO:0000256" key="1">
    <source>
        <dbReference type="ARBA" id="ARBA00022980"/>
    </source>
</evidence>
<keyword evidence="4" id="KW-0472">Membrane</keyword>
<keyword evidence="2" id="KW-0687">Ribonucleoprotein</keyword>
<dbReference type="SUPFAM" id="SSF52313">
    <property type="entry name" value="Ribosomal protein S2"/>
    <property type="match status" value="1"/>
</dbReference>
<keyword evidence="4" id="KW-0812">Transmembrane</keyword>
<protein>
    <submittedName>
        <fullName evidence="6">40S ribosomal protein SA-like</fullName>
    </submittedName>
</protein>
<keyword evidence="4" id="KW-1133">Transmembrane helix</keyword>
<feature type="region of interest" description="Disordered" evidence="3">
    <location>
        <begin position="66"/>
        <end position="95"/>
    </location>
</feature>
<evidence type="ECO:0000313" key="6">
    <source>
        <dbReference type="RefSeq" id="XP_010827650.1"/>
    </source>
</evidence>
<name>A0A6P3GMF2_BISBB</name>
<keyword evidence="1" id="KW-0689">Ribosomal protein</keyword>
<accession>A0A6P3GMF2</accession>
<dbReference type="InterPro" id="IPR023591">
    <property type="entry name" value="Ribosomal_uS2_flav_dom_sf"/>
</dbReference>
<dbReference type="GO" id="GO:0006412">
    <property type="term" value="P:translation"/>
    <property type="evidence" value="ECO:0007669"/>
    <property type="project" value="InterPro"/>
</dbReference>
<dbReference type="InterPro" id="IPR005707">
    <property type="entry name" value="Ribosomal_uS2_euk/arc"/>
</dbReference>
<dbReference type="GO" id="GO:0003735">
    <property type="term" value="F:structural constituent of ribosome"/>
    <property type="evidence" value="ECO:0007669"/>
    <property type="project" value="InterPro"/>
</dbReference>
<keyword evidence="5" id="KW-1185">Reference proteome</keyword>
<evidence type="ECO:0000313" key="5">
    <source>
        <dbReference type="Proteomes" id="UP000515208"/>
    </source>
</evidence>
<reference evidence="6" key="1">
    <citation type="submission" date="2025-08" db="UniProtKB">
        <authorList>
            <consortium name="RefSeq"/>
        </authorList>
    </citation>
    <scope>IDENTIFICATION</scope>
    <source>
        <tissue evidence="6">Blood</tissue>
    </source>
</reference>
<dbReference type="GO" id="GO:0015935">
    <property type="term" value="C:small ribosomal subunit"/>
    <property type="evidence" value="ECO:0007669"/>
    <property type="project" value="InterPro"/>
</dbReference>
<dbReference type="KEGG" id="bbis:104980578"/>
<evidence type="ECO:0000256" key="2">
    <source>
        <dbReference type="ARBA" id="ARBA00023274"/>
    </source>
</evidence>
<dbReference type="Gene3D" id="3.40.50.10490">
    <property type="entry name" value="Glucose-6-phosphate isomerase like protein, domain 1"/>
    <property type="match status" value="1"/>
</dbReference>
<dbReference type="RefSeq" id="XP_010827650.1">
    <property type="nucleotide sequence ID" value="XM_010829348.1"/>
</dbReference>
<feature type="transmembrane region" description="Helical" evidence="4">
    <location>
        <begin position="6"/>
        <end position="22"/>
    </location>
</feature>
<sequence length="275" mass="30614">MKDDVIMFLAAGALLGGTNLYFPMEQYIYRRKSGGVYIRNPKRTWEKLLNLRQRAELQFAATTSLASLLEPPPTRPRQLPGAKTPGSYDPRADRQPLPEAYSEVLGSAVQNSRLEEVLGKMVKGQRYPGLIPGKKIPNTEEIKREEQAAAEQALTKEDFTMNGSLQQLSATLLDLRCWPSPQAGRSPWGLLTRPGSRQEAAAPLGRSAPVTPLAALRLGQRAERPPSLSWDQRFCALKHNTAAVISSHFHCCQSLVNPAFRIKRSCWLTRLKSIL</sequence>
<proteinExistence type="predicted"/>